<protein>
    <submittedName>
        <fullName evidence="1">Uncharacterized protein</fullName>
    </submittedName>
</protein>
<dbReference type="AlphaFoldDB" id="A0A0A8XP13"/>
<sequence>MRIFLPSGHATSEPCKLIRRSFLPLLLYLCVAICHNLFSIQFNSLMQCQGRHMYSFFFSLTVHFYF</sequence>
<reference evidence="1" key="1">
    <citation type="submission" date="2014-09" db="EMBL/GenBank/DDBJ databases">
        <authorList>
            <person name="Magalhaes I.L.F."/>
            <person name="Oliveira U."/>
            <person name="Santos F.R."/>
            <person name="Vidigal T.H.D.A."/>
            <person name="Brescovit A.D."/>
            <person name="Santos A.J."/>
        </authorList>
    </citation>
    <scope>NUCLEOTIDE SEQUENCE</scope>
    <source>
        <tissue evidence="1">Shoot tissue taken approximately 20 cm above the soil surface</tissue>
    </source>
</reference>
<reference evidence="1" key="2">
    <citation type="journal article" date="2015" name="Data Brief">
        <title>Shoot transcriptome of the giant reed, Arundo donax.</title>
        <authorList>
            <person name="Barrero R.A."/>
            <person name="Guerrero F.D."/>
            <person name="Moolhuijzen P."/>
            <person name="Goolsby J.A."/>
            <person name="Tidwell J."/>
            <person name="Bellgard S.E."/>
            <person name="Bellgard M.I."/>
        </authorList>
    </citation>
    <scope>NUCLEOTIDE SEQUENCE</scope>
    <source>
        <tissue evidence="1">Shoot tissue taken approximately 20 cm above the soil surface</tissue>
    </source>
</reference>
<dbReference type="EMBL" id="GBRH01282549">
    <property type="protein sequence ID" value="JAD15346.1"/>
    <property type="molecule type" value="Transcribed_RNA"/>
</dbReference>
<name>A0A0A8XP13_ARUDO</name>
<proteinExistence type="predicted"/>
<organism evidence="1">
    <name type="scientific">Arundo donax</name>
    <name type="common">Giant reed</name>
    <name type="synonym">Donax arundinaceus</name>
    <dbReference type="NCBI Taxonomy" id="35708"/>
    <lineage>
        <taxon>Eukaryota</taxon>
        <taxon>Viridiplantae</taxon>
        <taxon>Streptophyta</taxon>
        <taxon>Embryophyta</taxon>
        <taxon>Tracheophyta</taxon>
        <taxon>Spermatophyta</taxon>
        <taxon>Magnoliopsida</taxon>
        <taxon>Liliopsida</taxon>
        <taxon>Poales</taxon>
        <taxon>Poaceae</taxon>
        <taxon>PACMAD clade</taxon>
        <taxon>Arundinoideae</taxon>
        <taxon>Arundineae</taxon>
        <taxon>Arundo</taxon>
    </lineage>
</organism>
<accession>A0A0A8XP13</accession>
<evidence type="ECO:0000313" key="1">
    <source>
        <dbReference type="EMBL" id="JAD15346.1"/>
    </source>
</evidence>